<proteinExistence type="predicted"/>
<keyword evidence="3" id="KW-1185">Reference proteome</keyword>
<reference evidence="2 3" key="1">
    <citation type="journal article" date="2014" name="BMC Genomics">
        <title>Genome sequencing of four Aureobasidium pullulans varieties: biotechnological potential, stress tolerance, and description of new species.</title>
        <authorList>
            <person name="Gostin Ar C."/>
            <person name="Ohm R.A."/>
            <person name="Kogej T."/>
            <person name="Sonjak S."/>
            <person name="Turk M."/>
            <person name="Zajc J."/>
            <person name="Zalar P."/>
            <person name="Grube M."/>
            <person name="Sun H."/>
            <person name="Han J."/>
            <person name="Sharma A."/>
            <person name="Chiniquy J."/>
            <person name="Ngan C.Y."/>
            <person name="Lipzen A."/>
            <person name="Barry K."/>
            <person name="Grigoriev I.V."/>
            <person name="Gunde-Cimerman N."/>
        </authorList>
    </citation>
    <scope>NUCLEOTIDE SEQUENCE [LARGE SCALE GENOMIC DNA]</scope>
    <source>
        <strain evidence="2 3">EXF-150</strain>
    </source>
</reference>
<evidence type="ECO:0000313" key="2">
    <source>
        <dbReference type="EMBL" id="KEQ79781.1"/>
    </source>
</evidence>
<organism evidence="2 3">
    <name type="scientific">Aureobasidium pullulans EXF-150</name>
    <dbReference type="NCBI Taxonomy" id="1043002"/>
    <lineage>
        <taxon>Eukaryota</taxon>
        <taxon>Fungi</taxon>
        <taxon>Dikarya</taxon>
        <taxon>Ascomycota</taxon>
        <taxon>Pezizomycotina</taxon>
        <taxon>Dothideomycetes</taxon>
        <taxon>Dothideomycetidae</taxon>
        <taxon>Dothideales</taxon>
        <taxon>Saccotheciaceae</taxon>
        <taxon>Aureobasidium</taxon>
    </lineage>
</organism>
<feature type="chain" id="PRO_5001702845" evidence="1">
    <location>
        <begin position="18"/>
        <end position="181"/>
    </location>
</feature>
<evidence type="ECO:0000313" key="3">
    <source>
        <dbReference type="Proteomes" id="UP000030706"/>
    </source>
</evidence>
<feature type="signal peptide" evidence="1">
    <location>
        <begin position="1"/>
        <end position="17"/>
    </location>
</feature>
<accession>A0A074XYK7</accession>
<dbReference type="HOGENOM" id="CLU_1488725_0_0_1"/>
<gene>
    <name evidence="2" type="ORF">M438DRAFT_141980</name>
</gene>
<evidence type="ECO:0000256" key="1">
    <source>
        <dbReference type="SAM" id="SignalP"/>
    </source>
</evidence>
<dbReference type="RefSeq" id="XP_029755968.1">
    <property type="nucleotide sequence ID" value="XM_029898899.1"/>
</dbReference>
<dbReference type="EMBL" id="KL585003">
    <property type="protein sequence ID" value="KEQ79781.1"/>
    <property type="molecule type" value="Genomic_DNA"/>
</dbReference>
<dbReference type="Proteomes" id="UP000030706">
    <property type="component" value="Unassembled WGS sequence"/>
</dbReference>
<dbReference type="InterPro" id="IPR010349">
    <property type="entry name" value="Asparaginase_II"/>
</dbReference>
<dbReference type="PANTHER" id="PTHR42110">
    <property type="entry name" value="L-ASPARAGINASE, PUTATIVE (AFU_ORTHOLOGUE AFUA_3G11890)-RELATED"/>
    <property type="match status" value="1"/>
</dbReference>
<keyword evidence="1" id="KW-0732">Signal</keyword>
<protein>
    <submittedName>
        <fullName evidence="2">L-asparaginase II</fullName>
    </submittedName>
</protein>
<dbReference type="Pfam" id="PF06089">
    <property type="entry name" value="Asparaginase_II"/>
    <property type="match status" value="1"/>
</dbReference>
<dbReference type="AlphaFoldDB" id="A0A074XYK7"/>
<name>A0A074XYK7_AURPU</name>
<sequence>MAATFLLPLCHSRLANTYSLFVEAADTCEEPNPSLPQQTHTMSRIVNAMVAYPEMLAGENHFCTSLGRTFGNHLASRLGADGCYGFGIRASEQTEYLGARGFIGVAVKVEDGSVEIACAVVPKLLERLQMSTVGMREKLRNYRCSERSNTAEVVTGKAHHPLVLLKTPTLSPALDSRGHSG</sequence>
<dbReference type="GeneID" id="40741205"/>
<dbReference type="PANTHER" id="PTHR42110:SF1">
    <property type="entry name" value="L-ASPARAGINASE, PUTATIVE (AFU_ORTHOLOGUE AFUA_3G11890)-RELATED"/>
    <property type="match status" value="1"/>
</dbReference>